<feature type="compositionally biased region" description="Acidic residues" evidence="1">
    <location>
        <begin position="73"/>
        <end position="88"/>
    </location>
</feature>
<dbReference type="Proteomes" id="UP000824540">
    <property type="component" value="Unassembled WGS sequence"/>
</dbReference>
<evidence type="ECO:0000313" key="2">
    <source>
        <dbReference type="EMBL" id="KAG9349193.1"/>
    </source>
</evidence>
<evidence type="ECO:0000256" key="1">
    <source>
        <dbReference type="SAM" id="MobiDB-lite"/>
    </source>
</evidence>
<organism evidence="2 3">
    <name type="scientific">Albula glossodonta</name>
    <name type="common">roundjaw bonefish</name>
    <dbReference type="NCBI Taxonomy" id="121402"/>
    <lineage>
        <taxon>Eukaryota</taxon>
        <taxon>Metazoa</taxon>
        <taxon>Chordata</taxon>
        <taxon>Craniata</taxon>
        <taxon>Vertebrata</taxon>
        <taxon>Euteleostomi</taxon>
        <taxon>Actinopterygii</taxon>
        <taxon>Neopterygii</taxon>
        <taxon>Teleostei</taxon>
        <taxon>Albuliformes</taxon>
        <taxon>Albulidae</taxon>
        <taxon>Albula</taxon>
    </lineage>
</organism>
<protein>
    <submittedName>
        <fullName evidence="2">Uncharacterized protein</fullName>
    </submittedName>
</protein>
<name>A0A8T2P6P4_9TELE</name>
<feature type="non-terminal residue" evidence="2">
    <location>
        <position position="190"/>
    </location>
</feature>
<feature type="compositionally biased region" description="Acidic residues" evidence="1">
    <location>
        <begin position="46"/>
        <end position="64"/>
    </location>
</feature>
<dbReference type="AlphaFoldDB" id="A0A8T2P6P4"/>
<gene>
    <name evidence="2" type="ORF">JZ751_027636</name>
</gene>
<proteinExistence type="predicted"/>
<evidence type="ECO:0000313" key="3">
    <source>
        <dbReference type="Proteomes" id="UP000824540"/>
    </source>
</evidence>
<dbReference type="OrthoDB" id="248923at2759"/>
<accession>A0A8T2P6P4</accession>
<reference evidence="2" key="1">
    <citation type="thesis" date="2021" institute="BYU ScholarsArchive" country="Provo, UT, USA">
        <title>Applications of and Algorithms for Genome Assembly and Genomic Analyses with an Emphasis on Marine Teleosts.</title>
        <authorList>
            <person name="Pickett B.D."/>
        </authorList>
    </citation>
    <scope>NUCLEOTIDE SEQUENCE</scope>
    <source>
        <strain evidence="2">HI-2016</strain>
    </source>
</reference>
<dbReference type="EMBL" id="JAFBMS010000009">
    <property type="protein sequence ID" value="KAG9349193.1"/>
    <property type="molecule type" value="Genomic_DNA"/>
</dbReference>
<sequence length="190" mass="20527">GGAEAEEVGPTEGRRQWGNVPPNTLLQALGQATLISSLNCHPSGDEAGDENEGEDEDAGSDVDLDEARLEPRSDDDDTNFEESEDELREEVAASMINFFSWEDEEGEKDGGKKGVESGEVEEGDRVDGEESLDTELVQVVTEVRVEPTMVTSTQGPQVPREMQSGKLQVAEEEQAEAGVCLSIEKGQDID</sequence>
<feature type="region of interest" description="Disordered" evidence="1">
    <location>
        <begin position="1"/>
        <end position="22"/>
    </location>
</feature>
<feature type="region of interest" description="Disordered" evidence="1">
    <location>
        <begin position="36"/>
        <end position="131"/>
    </location>
</feature>
<comment type="caution">
    <text evidence="2">The sequence shown here is derived from an EMBL/GenBank/DDBJ whole genome shotgun (WGS) entry which is preliminary data.</text>
</comment>
<keyword evidence="3" id="KW-1185">Reference proteome</keyword>